<dbReference type="Pfam" id="PF05164">
    <property type="entry name" value="ZapA"/>
    <property type="match status" value="1"/>
</dbReference>
<sequence>MGTLQINILGTSFTIKADEDSEYLNKLLRYYKGVTDTIEKKQTLTDPLQIAIMAGIMMCDQVYQDKKTKVKIQNAYENNTADSEADRITRELIEKIDKVL</sequence>
<protein>
    <submittedName>
        <fullName evidence="1">Cell division protein ZapA</fullName>
    </submittedName>
</protein>
<keyword evidence="1" id="KW-0132">Cell division</keyword>
<reference evidence="1 2" key="1">
    <citation type="submission" date="2017-02" db="EMBL/GenBank/DDBJ databases">
        <authorList>
            <person name="Peterson S.W."/>
        </authorList>
    </citation>
    <scope>NUCLEOTIDE SEQUENCE [LARGE SCALE GENOMIC DNA]</scope>
    <source>
        <strain evidence="1 2">ATCC BAA-908</strain>
    </source>
</reference>
<dbReference type="RefSeq" id="WP_273312816.1">
    <property type="nucleotide sequence ID" value="NZ_JALETD010000016.1"/>
</dbReference>
<organism evidence="1 2">
    <name type="scientific">Treponema porcinum</name>
    <dbReference type="NCBI Taxonomy" id="261392"/>
    <lineage>
        <taxon>Bacteria</taxon>
        <taxon>Pseudomonadati</taxon>
        <taxon>Spirochaetota</taxon>
        <taxon>Spirochaetia</taxon>
        <taxon>Spirochaetales</taxon>
        <taxon>Treponemataceae</taxon>
        <taxon>Treponema</taxon>
    </lineage>
</organism>
<name>A0A1T4JXC7_TREPO</name>
<dbReference type="EMBL" id="FUWG01000005">
    <property type="protein sequence ID" value="SJZ34757.1"/>
    <property type="molecule type" value="Genomic_DNA"/>
</dbReference>
<dbReference type="GO" id="GO:0051301">
    <property type="term" value="P:cell division"/>
    <property type="evidence" value="ECO:0007669"/>
    <property type="project" value="UniProtKB-KW"/>
</dbReference>
<keyword evidence="2" id="KW-1185">Reference proteome</keyword>
<dbReference type="STRING" id="261392.SAMN02745149_00873"/>
<dbReference type="SUPFAM" id="SSF102829">
    <property type="entry name" value="Cell division protein ZapA-like"/>
    <property type="match status" value="1"/>
</dbReference>
<evidence type="ECO:0000313" key="1">
    <source>
        <dbReference type="EMBL" id="SJZ34757.1"/>
    </source>
</evidence>
<dbReference type="Proteomes" id="UP000190423">
    <property type="component" value="Unassembled WGS sequence"/>
</dbReference>
<proteinExistence type="predicted"/>
<gene>
    <name evidence="1" type="ORF">SAMN02745149_00873</name>
</gene>
<accession>A0A1T4JXC7</accession>
<dbReference type="InterPro" id="IPR036192">
    <property type="entry name" value="Cell_div_ZapA-like_sf"/>
</dbReference>
<dbReference type="AlphaFoldDB" id="A0A1T4JXC7"/>
<dbReference type="InterPro" id="IPR007838">
    <property type="entry name" value="Cell_div_ZapA-like"/>
</dbReference>
<keyword evidence="1" id="KW-0131">Cell cycle</keyword>
<evidence type="ECO:0000313" key="2">
    <source>
        <dbReference type="Proteomes" id="UP000190423"/>
    </source>
</evidence>